<comment type="caution">
    <text evidence="10">The sequence shown here is derived from an EMBL/GenBank/DDBJ whole genome shotgun (WGS) entry which is preliminary data.</text>
</comment>
<dbReference type="PANTHER" id="PTHR21225:SF12">
    <property type="entry name" value="PHOSPHO-2-DEHYDRO-3-DEOXYHEPTONATE ALDOLASE, TYROSINE-INHIBITED"/>
    <property type="match status" value="1"/>
</dbReference>
<dbReference type="EC" id="2.5.1.54" evidence="8"/>
<keyword evidence="5 8" id="KW-0808">Transferase</keyword>
<dbReference type="NCBIfam" id="NF009395">
    <property type="entry name" value="PRK12755.1"/>
    <property type="match status" value="1"/>
</dbReference>
<dbReference type="OrthoDB" id="9807331at2"/>
<evidence type="ECO:0000259" key="9">
    <source>
        <dbReference type="Pfam" id="PF00793"/>
    </source>
</evidence>
<evidence type="ECO:0000256" key="2">
    <source>
        <dbReference type="ARBA" id="ARBA00004688"/>
    </source>
</evidence>
<evidence type="ECO:0000313" key="10">
    <source>
        <dbReference type="EMBL" id="KRG71575.1"/>
    </source>
</evidence>
<dbReference type="GO" id="GO:0009073">
    <property type="term" value="P:aromatic amino acid family biosynthetic process"/>
    <property type="evidence" value="ECO:0007669"/>
    <property type="project" value="UniProtKB-KW"/>
</dbReference>
<dbReference type="AlphaFoldDB" id="A0A0R0CZL9"/>
<evidence type="ECO:0000256" key="7">
    <source>
        <dbReference type="ARBA" id="ARBA00047508"/>
    </source>
</evidence>
<comment type="similarity">
    <text evidence="3 8">Belongs to the class-I DAHP synthase family.</text>
</comment>
<dbReference type="PATRIC" id="fig|344882.3.peg.1615"/>
<sequence>MPPITDDLRIRQMDALLTPAQLSRQLPLEEAASDVVAQARQAIHRILHGEDDRLVVVIGPCSIHDPAAAMEYARRLRGMRETLHGDLEIVMRVYFEKPRTTVGWKGLINDPDLDGSFDINKGLAMARGLLRDINAMGLPAGCEYLDIISPQYISDLVAWGAIGARTTESQVHREMASGLSCPVGFKNGTDGNIRIAVDAVGAASHPHHFLAVNKDGRSAIASTAGNPDGHVILRGGKTPNYDADSIQVASQVLANAGLPARLMIDASHANSGKNPDNQPAVVADICRQLQAGEQRIIGVMVESHLLAGRQDLQAGKPLVYGQSITDGCIDWDTSVQVLHELAAAVRARRQQVLSQAA</sequence>
<dbReference type="Proteomes" id="UP000052052">
    <property type="component" value="Unassembled WGS sequence"/>
</dbReference>
<evidence type="ECO:0000256" key="3">
    <source>
        <dbReference type="ARBA" id="ARBA00007985"/>
    </source>
</evidence>
<evidence type="ECO:0000256" key="8">
    <source>
        <dbReference type="PIRNR" id="PIRNR001361"/>
    </source>
</evidence>
<accession>A0A0R0CZL9</accession>
<dbReference type="NCBIfam" id="TIGR00034">
    <property type="entry name" value="aroFGH"/>
    <property type="match status" value="1"/>
</dbReference>
<keyword evidence="4 8" id="KW-0028">Amino-acid biosynthesis</keyword>
<evidence type="ECO:0000256" key="5">
    <source>
        <dbReference type="ARBA" id="ARBA00022679"/>
    </source>
</evidence>
<dbReference type="FunFam" id="3.20.20.70:FF:000005">
    <property type="entry name" value="Phospho-2-dehydro-3-deoxyheptonate aldolase"/>
    <property type="match status" value="1"/>
</dbReference>
<reference evidence="10 11" key="1">
    <citation type="submission" date="2015-05" db="EMBL/GenBank/DDBJ databases">
        <title>Genome sequencing and analysis of members of genus Stenotrophomonas.</title>
        <authorList>
            <person name="Patil P.P."/>
            <person name="Midha S."/>
            <person name="Patil P.B."/>
        </authorList>
    </citation>
    <scope>NUCLEOTIDE SEQUENCE [LARGE SCALE GENOMIC DNA]</scope>
    <source>
        <strain evidence="10 11">DSM 21858</strain>
    </source>
</reference>
<evidence type="ECO:0000256" key="6">
    <source>
        <dbReference type="ARBA" id="ARBA00023141"/>
    </source>
</evidence>
<dbReference type="GO" id="GO:0042802">
    <property type="term" value="F:identical protein binding"/>
    <property type="evidence" value="ECO:0007669"/>
    <property type="project" value="UniProtKB-ARBA"/>
</dbReference>
<dbReference type="InterPro" id="IPR006219">
    <property type="entry name" value="DAHP_synth_1"/>
</dbReference>
<dbReference type="STRING" id="344882.ABB29_02055"/>
<dbReference type="GO" id="GO:0005737">
    <property type="term" value="C:cytoplasm"/>
    <property type="evidence" value="ECO:0007669"/>
    <property type="project" value="TreeGrafter"/>
</dbReference>
<dbReference type="RefSeq" id="WP_057656959.1">
    <property type="nucleotide sequence ID" value="NZ_LDJL01000002.1"/>
</dbReference>
<dbReference type="Gene3D" id="3.20.20.70">
    <property type="entry name" value="Aldolase class I"/>
    <property type="match status" value="1"/>
</dbReference>
<dbReference type="SUPFAM" id="SSF51569">
    <property type="entry name" value="Aldolase"/>
    <property type="match status" value="1"/>
</dbReference>
<gene>
    <name evidence="10" type="ORF">ABB29_02055</name>
</gene>
<evidence type="ECO:0000256" key="4">
    <source>
        <dbReference type="ARBA" id="ARBA00022605"/>
    </source>
</evidence>
<dbReference type="InterPro" id="IPR006218">
    <property type="entry name" value="DAHP1/KDSA"/>
</dbReference>
<dbReference type="InterPro" id="IPR013785">
    <property type="entry name" value="Aldolase_TIM"/>
</dbReference>
<keyword evidence="11" id="KW-1185">Reference proteome</keyword>
<name>A0A0R0CZL9_9GAMM</name>
<evidence type="ECO:0000313" key="11">
    <source>
        <dbReference type="Proteomes" id="UP000052052"/>
    </source>
</evidence>
<comment type="catalytic activity">
    <reaction evidence="7 8">
        <text>D-erythrose 4-phosphate + phosphoenolpyruvate + H2O = 7-phospho-2-dehydro-3-deoxy-D-arabino-heptonate + phosphate</text>
        <dbReference type="Rhea" id="RHEA:14717"/>
        <dbReference type="ChEBI" id="CHEBI:15377"/>
        <dbReference type="ChEBI" id="CHEBI:16897"/>
        <dbReference type="ChEBI" id="CHEBI:43474"/>
        <dbReference type="ChEBI" id="CHEBI:58394"/>
        <dbReference type="ChEBI" id="CHEBI:58702"/>
        <dbReference type="EC" id="2.5.1.54"/>
    </reaction>
</comment>
<dbReference type="PIRSF" id="PIRSF001361">
    <property type="entry name" value="DAHP_synthase"/>
    <property type="match status" value="1"/>
</dbReference>
<dbReference type="GO" id="GO:0009423">
    <property type="term" value="P:chorismate biosynthetic process"/>
    <property type="evidence" value="ECO:0007669"/>
    <property type="project" value="UniProtKB-UniPathway"/>
</dbReference>
<comment type="pathway">
    <text evidence="2 8">Metabolic intermediate biosynthesis; chorismate biosynthesis; chorismate from D-erythrose 4-phosphate and phosphoenolpyruvate: step 1/7.</text>
</comment>
<feature type="domain" description="DAHP synthetase I/KDSA" evidence="9">
    <location>
        <begin position="41"/>
        <end position="337"/>
    </location>
</feature>
<proteinExistence type="inferred from homology"/>
<dbReference type="NCBIfam" id="NF009396">
    <property type="entry name" value="PRK12756.1"/>
    <property type="match status" value="1"/>
</dbReference>
<dbReference type="GO" id="GO:0008652">
    <property type="term" value="P:amino acid biosynthetic process"/>
    <property type="evidence" value="ECO:0007669"/>
    <property type="project" value="UniProtKB-KW"/>
</dbReference>
<evidence type="ECO:0000256" key="1">
    <source>
        <dbReference type="ARBA" id="ARBA00003726"/>
    </source>
</evidence>
<dbReference type="UniPathway" id="UPA00053">
    <property type="reaction ID" value="UER00084"/>
</dbReference>
<dbReference type="Pfam" id="PF00793">
    <property type="entry name" value="DAHP_synth_1"/>
    <property type="match status" value="1"/>
</dbReference>
<dbReference type="EMBL" id="LDJL01000002">
    <property type="protein sequence ID" value="KRG71575.1"/>
    <property type="molecule type" value="Genomic_DNA"/>
</dbReference>
<keyword evidence="6 8" id="KW-0057">Aromatic amino acid biosynthesis</keyword>
<protein>
    <recommendedName>
        <fullName evidence="8">Phospho-2-dehydro-3-deoxyheptonate aldolase</fullName>
        <ecNumber evidence="8">2.5.1.54</ecNumber>
    </recommendedName>
</protein>
<organism evidence="10 11">
    <name type="scientific">Pseudoxanthomonas dokdonensis</name>
    <dbReference type="NCBI Taxonomy" id="344882"/>
    <lineage>
        <taxon>Bacteria</taxon>
        <taxon>Pseudomonadati</taxon>
        <taxon>Pseudomonadota</taxon>
        <taxon>Gammaproteobacteria</taxon>
        <taxon>Lysobacterales</taxon>
        <taxon>Lysobacteraceae</taxon>
        <taxon>Pseudoxanthomonas</taxon>
    </lineage>
</organism>
<comment type="function">
    <text evidence="1 8">Stereospecific condensation of phosphoenolpyruvate (PEP) and D-erythrose-4-phosphate (E4P) giving rise to 3-deoxy-D-arabino-heptulosonate-7-phosphate (DAHP).</text>
</comment>
<dbReference type="PANTHER" id="PTHR21225">
    <property type="entry name" value="PHOSPHO-2-DEHYDRO-3-DEOXYHEPTONATE ALDOLASE DAHP SYNTHETASE"/>
    <property type="match status" value="1"/>
</dbReference>
<dbReference type="GO" id="GO:0003849">
    <property type="term" value="F:3-deoxy-7-phosphoheptulonate synthase activity"/>
    <property type="evidence" value="ECO:0007669"/>
    <property type="project" value="UniProtKB-EC"/>
</dbReference>